<dbReference type="GeneID" id="98069496"/>
<evidence type="ECO:0000256" key="1">
    <source>
        <dbReference type="ARBA" id="ARBA00005850"/>
    </source>
</evidence>
<dbReference type="HOGENOM" id="CLU_113661_0_0_10"/>
<reference evidence="4 5" key="1">
    <citation type="submission" date="2012-01" db="EMBL/GenBank/DDBJ databases">
        <title>The Genome Sequence of Odoribacter laneus YIT 12061.</title>
        <authorList>
            <consortium name="The Broad Institute Genome Sequencing Platform"/>
            <person name="Earl A."/>
            <person name="Ward D."/>
            <person name="Feldgarden M."/>
            <person name="Gevers D."/>
            <person name="Morotomi M."/>
            <person name="Young S.K."/>
            <person name="Zeng Q."/>
            <person name="Gargeya S."/>
            <person name="Fitzgerald M."/>
            <person name="Haas B."/>
            <person name="Abouelleil A."/>
            <person name="Alvarado L."/>
            <person name="Arachchi H.M."/>
            <person name="Berlin A."/>
            <person name="Chapman S.B."/>
            <person name="Gearin G."/>
            <person name="Goldberg J."/>
            <person name="Griggs A."/>
            <person name="Gujja S."/>
            <person name="Hansen M."/>
            <person name="Heiman D."/>
            <person name="Howarth C."/>
            <person name="Larimer J."/>
            <person name="Lui A."/>
            <person name="MacDonald P.J.P."/>
            <person name="McCowen C."/>
            <person name="Montmayeur A."/>
            <person name="Murphy C."/>
            <person name="Neiman D."/>
            <person name="Pearson M."/>
            <person name="Priest M."/>
            <person name="Roberts A."/>
            <person name="Saif S."/>
            <person name="Shea T."/>
            <person name="Sisk P."/>
            <person name="Stolte C."/>
            <person name="Sykes S."/>
            <person name="Wortman J."/>
            <person name="Nusbaum C."/>
            <person name="Birren B."/>
        </authorList>
    </citation>
    <scope>NUCLEOTIDE SEQUENCE [LARGE SCALE GENOMIC DNA]</scope>
    <source>
        <strain evidence="4 5">YIT 12061</strain>
    </source>
</reference>
<dbReference type="EMBL" id="ADMC01000025">
    <property type="protein sequence ID" value="EHP46323.1"/>
    <property type="molecule type" value="Genomic_DNA"/>
</dbReference>
<comment type="similarity">
    <text evidence="1">Belongs to the V-ATPase D subunit family.</text>
</comment>
<sequence length="199" mass="23220">MIKFQYNKTSLQNLDKQLKMRVRALPTIKNKESALRSEVKKAKEVADEFDSKLESTLEAINNMLQLYDEYTPGILAVKDVNMSVKKIAGVRTPVLDHVEYEVKDFSLFNTPGWLLDGIQHIKQVVDIALEREFYVRKMELLDKARKKTTQKVNLYEKVQIPGFQEAIRKIKRFLEDEENLSKSAQKIVKNRKEGEQNEM</sequence>
<dbReference type="STRING" id="742817.HMPREF9449_01940"/>
<evidence type="ECO:0000313" key="5">
    <source>
        <dbReference type="Proteomes" id="UP000004892"/>
    </source>
</evidence>
<dbReference type="Proteomes" id="UP000004892">
    <property type="component" value="Unassembled WGS sequence"/>
</dbReference>
<name>H1DJ68_9BACT</name>
<dbReference type="Gene3D" id="1.10.287.3240">
    <property type="match status" value="1"/>
</dbReference>
<dbReference type="eggNOG" id="COG1394">
    <property type="taxonomic scope" value="Bacteria"/>
</dbReference>
<dbReference type="PANTHER" id="PTHR11671">
    <property type="entry name" value="V-TYPE ATP SYNTHASE SUBUNIT D"/>
    <property type="match status" value="1"/>
</dbReference>
<dbReference type="GO" id="GO:0046961">
    <property type="term" value="F:proton-transporting ATPase activity, rotational mechanism"/>
    <property type="evidence" value="ECO:0007669"/>
    <property type="project" value="InterPro"/>
</dbReference>
<dbReference type="AlphaFoldDB" id="H1DJ68"/>
<evidence type="ECO:0000256" key="3">
    <source>
        <dbReference type="ARBA" id="ARBA00023065"/>
    </source>
</evidence>
<accession>H1DJ68</accession>
<comment type="caution">
    <text evidence="4">The sequence shown here is derived from an EMBL/GenBank/DDBJ whole genome shotgun (WGS) entry which is preliminary data.</text>
</comment>
<keyword evidence="2" id="KW-0813">Transport</keyword>
<keyword evidence="3" id="KW-0406">Ion transport</keyword>
<dbReference type="PATRIC" id="fig|742817.3.peg.2066"/>
<dbReference type="NCBIfam" id="NF002565">
    <property type="entry name" value="PRK02195.1"/>
    <property type="match status" value="1"/>
</dbReference>
<dbReference type="Pfam" id="PF01813">
    <property type="entry name" value="ATP-synt_D"/>
    <property type="match status" value="1"/>
</dbReference>
<dbReference type="InterPro" id="IPR002699">
    <property type="entry name" value="V_ATPase_D"/>
</dbReference>
<proteinExistence type="inferred from homology"/>
<organism evidence="4 5">
    <name type="scientific">Odoribacter laneus YIT 12061</name>
    <dbReference type="NCBI Taxonomy" id="742817"/>
    <lineage>
        <taxon>Bacteria</taxon>
        <taxon>Pseudomonadati</taxon>
        <taxon>Bacteroidota</taxon>
        <taxon>Bacteroidia</taxon>
        <taxon>Bacteroidales</taxon>
        <taxon>Odoribacteraceae</taxon>
        <taxon>Odoribacter</taxon>
    </lineage>
</organism>
<evidence type="ECO:0000313" key="4">
    <source>
        <dbReference type="EMBL" id="EHP46323.1"/>
    </source>
</evidence>
<evidence type="ECO:0000256" key="2">
    <source>
        <dbReference type="ARBA" id="ARBA00022448"/>
    </source>
</evidence>
<gene>
    <name evidence="4" type="ORF">HMPREF9449_01940</name>
</gene>
<protein>
    <submittedName>
        <fullName evidence="4">V-type ATPase, D subunit</fullName>
    </submittedName>
</protein>
<dbReference type="RefSeq" id="WP_009137087.1">
    <property type="nucleotide sequence ID" value="NZ_JH594596.1"/>
</dbReference>
<keyword evidence="5" id="KW-1185">Reference proteome</keyword>